<dbReference type="SMART" id="SM00315">
    <property type="entry name" value="RGS"/>
    <property type="match status" value="1"/>
</dbReference>
<dbReference type="RefSeq" id="XP_006253230.2">
    <property type="nucleotide sequence ID" value="XM_006253168.4"/>
</dbReference>
<dbReference type="RGD" id="1310150">
    <property type="gene designation" value="Snx25"/>
</dbReference>
<dbReference type="Ensembl" id="ENSRNOT00000106385.2">
    <property type="protein sequence ID" value="ENSRNOP00000089441.1"/>
    <property type="gene ID" value="ENSRNOG00000011116.9"/>
</dbReference>
<evidence type="ECO:0000259" key="6">
    <source>
        <dbReference type="PROSITE" id="PS51207"/>
    </source>
</evidence>
<dbReference type="SMART" id="SM00313">
    <property type="entry name" value="PXA"/>
    <property type="match status" value="1"/>
</dbReference>
<dbReference type="InterPro" id="IPR003114">
    <property type="entry name" value="Phox_assoc"/>
</dbReference>
<dbReference type="Pfam" id="PF02194">
    <property type="entry name" value="PXA"/>
    <property type="match status" value="1"/>
</dbReference>
<feature type="domain" description="PX" evidence="5">
    <location>
        <begin position="600"/>
        <end position="720"/>
    </location>
</feature>
<dbReference type="Pfam" id="PF00787">
    <property type="entry name" value="PX"/>
    <property type="match status" value="1"/>
</dbReference>
<dbReference type="InterPro" id="IPR036305">
    <property type="entry name" value="RGS_sf"/>
</dbReference>
<dbReference type="PROSITE" id="PS50132">
    <property type="entry name" value="RGS"/>
    <property type="match status" value="1"/>
</dbReference>
<gene>
    <name evidence="7 9" type="primary">Snx25</name>
</gene>
<dbReference type="Gene3D" id="1.10.167.10">
    <property type="entry name" value="Regulator of G-protein Signalling 4, domain 2"/>
    <property type="match status" value="1"/>
</dbReference>
<feature type="domain" description="PXA" evidence="6">
    <location>
        <begin position="144"/>
        <end position="310"/>
    </location>
</feature>
<evidence type="ECO:0000256" key="2">
    <source>
        <dbReference type="SAM" id="MobiDB-lite"/>
    </source>
</evidence>
<keyword evidence="8" id="KW-1185">Reference proteome</keyword>
<reference evidence="7" key="1">
    <citation type="submission" date="2024-01" db="EMBL/GenBank/DDBJ databases">
        <title>GRCr8: a new rat reference genome assembly contstructed from accurate long reads and long range scaffolding.</title>
        <authorList>
            <person name="Doris P.A."/>
            <person name="Kalbfleisch T."/>
            <person name="Li K."/>
            <person name="Howe K."/>
            <person name="Wood J."/>
        </authorList>
    </citation>
    <scope>NUCLEOTIDE SEQUENCE [LARGE SCALE GENOMIC DNA]</scope>
    <source>
        <strain evidence="7">Brown Norway</strain>
    </source>
</reference>
<dbReference type="GeneTree" id="ENSGT00950000182856"/>
<keyword evidence="3" id="KW-0812">Transmembrane</keyword>
<dbReference type="PROSITE" id="PS51207">
    <property type="entry name" value="PXA"/>
    <property type="match status" value="1"/>
</dbReference>
<dbReference type="PROSITE" id="PS50195">
    <property type="entry name" value="PX"/>
    <property type="match status" value="1"/>
</dbReference>
<evidence type="ECO:0000259" key="4">
    <source>
        <dbReference type="PROSITE" id="PS50132"/>
    </source>
</evidence>
<accession>A0A8I6ABR0</accession>
<name>A0A8I6ABR0_RAT</name>
<dbReference type="Proteomes" id="UP000002494">
    <property type="component" value="Chromosome 16"/>
</dbReference>
<dbReference type="Pfam" id="PF00615">
    <property type="entry name" value="RGS"/>
    <property type="match status" value="1"/>
</dbReference>
<dbReference type="GeneID" id="306471"/>
<organism evidence="7 8">
    <name type="scientific">Rattus norvegicus</name>
    <name type="common">Rat</name>
    <dbReference type="NCBI Taxonomy" id="10116"/>
    <lineage>
        <taxon>Eukaryota</taxon>
        <taxon>Metazoa</taxon>
        <taxon>Chordata</taxon>
        <taxon>Craniata</taxon>
        <taxon>Vertebrata</taxon>
        <taxon>Euteleostomi</taxon>
        <taxon>Mammalia</taxon>
        <taxon>Eutheria</taxon>
        <taxon>Euarchontoglires</taxon>
        <taxon>Glires</taxon>
        <taxon>Rodentia</taxon>
        <taxon>Myomorpha</taxon>
        <taxon>Muroidea</taxon>
        <taxon>Muridae</taxon>
        <taxon>Murinae</taxon>
        <taxon>Rattus</taxon>
    </lineage>
</organism>
<feature type="domain" description="RGS" evidence="4">
    <location>
        <begin position="433"/>
        <end position="547"/>
    </location>
</feature>
<dbReference type="CTD" id="83891"/>
<dbReference type="SUPFAM" id="SSF48097">
    <property type="entry name" value="Regulator of G-protein signaling, RGS"/>
    <property type="match status" value="1"/>
</dbReference>
<reference evidence="7" key="3">
    <citation type="submission" date="2025-09" db="UniProtKB">
        <authorList>
            <consortium name="Ensembl"/>
        </authorList>
    </citation>
    <scope>IDENTIFICATION</scope>
    <source>
        <strain evidence="7">Brown Norway</strain>
    </source>
</reference>
<feature type="compositionally biased region" description="Low complexity" evidence="2">
    <location>
        <begin position="17"/>
        <end position="31"/>
    </location>
</feature>
<dbReference type="Gene3D" id="3.30.1520.10">
    <property type="entry name" value="Phox-like domain"/>
    <property type="match status" value="1"/>
</dbReference>
<dbReference type="CDD" id="cd06878">
    <property type="entry name" value="PX_SNX25"/>
    <property type="match status" value="1"/>
</dbReference>
<evidence type="ECO:0000256" key="3">
    <source>
        <dbReference type="SAM" id="Phobius"/>
    </source>
</evidence>
<dbReference type="InterPro" id="IPR036871">
    <property type="entry name" value="PX_dom_sf"/>
</dbReference>
<sequence length="932" mass="106355">MHRDATDSSGARRGPTSAADACRAARGSADGQRTADRPGGGWRGPAAVAALAVLALCCLVPGWGPAAGTGPGAVLLRLSLYLSCAAAALLLGTLVALVCWSPRAQPPDFASSWSRLAAAVRCPLRSPVYGNPQETAQGRRVVISHNMDRALKDVFDYSYRDYILSWYGNLSRDDGQLYHLLLDDFWDIAKQIRYRLSHVDVVKVVCNDIVKALLTHFCDLKAATARHEEQPRPFVLHACLKDSHDEVRFLQTCSQVLVFCLLPSKDIQSLSLRTMLAEILTTKVLKPVVELLSNPDYINQMLLAQLEYREQMSGHHKRAYTYAPSYEEFIKLINSNSDVEFLKQLRYQIVVEIIQATTISSFPQLKRHKGKESAAMKTDLLRARNMKRYINQLTVAKKQCEKRIRILGGPAYDQQEDGVSDEGEGPQSQKILQFEDIMTNPFYRERFGTYMERIDKRALVGFWESVEHLKNANKNEIPQLVSEMYQNFFVESKEIPVEKSLYKEIQQCLVGNKGIEVFSKIQGDVYDVLRDRYYPSFLVSDLYEKLIHEEEEETPDSQLASGKDELIISKLKDEILVIEKECTDLQLHMARTDWWCEHLGLWKASITSAEVTEENGEQMPCYFVRVNLQEVGGVETKNWTVPRRLSEFQNLHRKLSECVPSLKKVQLPSLSKLPFKSIDHKFLEKSKNQLNKFLQNLLSDERLFQSEALYAFLSPSPDYLKVIDVQGKKTSFSLSSFLEKLPRDFFSHQEEEIEEDSDLSDYGDDVDGKKDALAEPCFMLIGEIFELRGMFKWVRRTLIALVQVTFGRTINKQIRDTVNWIFSEQMVVYYISAFRDAFWPNGKLAPPTRIRSEAQSQETKQRAQQKLLENIPDTLQSLVGQQNARHGIIKIFKALQETRANKHLLYVLMELLLTELCPELRAHLDQLKAGQV</sequence>
<dbReference type="InterPro" id="IPR016137">
    <property type="entry name" value="RGS"/>
</dbReference>
<feature type="transmembrane region" description="Helical" evidence="3">
    <location>
        <begin position="46"/>
        <end position="66"/>
    </location>
</feature>
<dbReference type="SMART" id="SM00312">
    <property type="entry name" value="PX"/>
    <property type="match status" value="1"/>
</dbReference>
<dbReference type="PANTHER" id="PTHR22775">
    <property type="entry name" value="SORTING NEXIN"/>
    <property type="match status" value="1"/>
</dbReference>
<dbReference type="KEGG" id="rno:306471"/>
<dbReference type="PANTHER" id="PTHR22775:SF48">
    <property type="entry name" value="SORTING NEXIN-25"/>
    <property type="match status" value="1"/>
</dbReference>
<comment type="similarity">
    <text evidence="1">Belongs to the sorting nexin family.</text>
</comment>
<evidence type="ECO:0000256" key="1">
    <source>
        <dbReference type="ARBA" id="ARBA00010883"/>
    </source>
</evidence>
<evidence type="ECO:0000313" key="7">
    <source>
        <dbReference type="Ensembl" id="ENSRNOP00000089441.1"/>
    </source>
</evidence>
<dbReference type="InterPro" id="IPR044926">
    <property type="entry name" value="RGS_subdomain_2"/>
</dbReference>
<dbReference type="AlphaFoldDB" id="A0A8I6ABR0"/>
<keyword evidence="3" id="KW-1133">Transmembrane helix</keyword>
<dbReference type="InterPro" id="IPR037899">
    <property type="entry name" value="SNX25_PX"/>
</dbReference>
<dbReference type="Pfam" id="PF08628">
    <property type="entry name" value="Nexin_C"/>
    <property type="match status" value="1"/>
</dbReference>
<dbReference type="AGR" id="RGD:1310150"/>
<keyword evidence="3" id="KW-0472">Membrane</keyword>
<evidence type="ECO:0000313" key="8">
    <source>
        <dbReference type="Proteomes" id="UP000002494"/>
    </source>
</evidence>
<dbReference type="InterPro" id="IPR001683">
    <property type="entry name" value="PX_dom"/>
</dbReference>
<evidence type="ECO:0000313" key="9">
    <source>
        <dbReference type="RGD" id="1310150"/>
    </source>
</evidence>
<reference evidence="7" key="2">
    <citation type="submission" date="2025-08" db="UniProtKB">
        <authorList>
            <consortium name="Ensembl"/>
        </authorList>
    </citation>
    <scope>IDENTIFICATION</scope>
    <source>
        <strain evidence="7">Brown Norway</strain>
    </source>
</reference>
<dbReference type="InterPro" id="IPR013937">
    <property type="entry name" value="Sorting_nexin_C"/>
</dbReference>
<protein>
    <submittedName>
        <fullName evidence="7">Sorting nexin 25</fullName>
    </submittedName>
</protein>
<dbReference type="FunFam" id="1.10.167.10:FF:000013">
    <property type="entry name" value="sorting nexin-25 isoform X1"/>
    <property type="match status" value="1"/>
</dbReference>
<proteinExistence type="inferred from homology"/>
<evidence type="ECO:0000259" key="5">
    <source>
        <dbReference type="PROSITE" id="PS50195"/>
    </source>
</evidence>
<dbReference type="GO" id="GO:0035091">
    <property type="term" value="F:phosphatidylinositol binding"/>
    <property type="evidence" value="ECO:0007669"/>
    <property type="project" value="InterPro"/>
</dbReference>
<feature type="transmembrane region" description="Helical" evidence="3">
    <location>
        <begin position="78"/>
        <end position="98"/>
    </location>
</feature>
<feature type="region of interest" description="Disordered" evidence="2">
    <location>
        <begin position="1"/>
        <end position="40"/>
    </location>
</feature>
<dbReference type="SUPFAM" id="SSF64268">
    <property type="entry name" value="PX domain"/>
    <property type="match status" value="1"/>
</dbReference>